<dbReference type="SUPFAM" id="SSF103473">
    <property type="entry name" value="MFS general substrate transporter"/>
    <property type="match status" value="1"/>
</dbReference>
<evidence type="ECO:0000256" key="2">
    <source>
        <dbReference type="ARBA" id="ARBA00022692"/>
    </source>
</evidence>
<keyword evidence="3 5" id="KW-1133">Transmembrane helix</keyword>
<dbReference type="InterPro" id="IPR036259">
    <property type="entry name" value="MFS_trans_sf"/>
</dbReference>
<evidence type="ECO:0000256" key="5">
    <source>
        <dbReference type="SAM" id="Phobius"/>
    </source>
</evidence>
<feature type="transmembrane region" description="Helical" evidence="5">
    <location>
        <begin position="21"/>
        <end position="44"/>
    </location>
</feature>
<evidence type="ECO:0000256" key="1">
    <source>
        <dbReference type="ARBA" id="ARBA00004651"/>
    </source>
</evidence>
<feature type="transmembrane region" description="Helical" evidence="5">
    <location>
        <begin position="264"/>
        <end position="288"/>
    </location>
</feature>
<evidence type="ECO:0000256" key="3">
    <source>
        <dbReference type="ARBA" id="ARBA00022989"/>
    </source>
</evidence>
<feature type="transmembrane region" description="Helical" evidence="5">
    <location>
        <begin position="50"/>
        <end position="69"/>
    </location>
</feature>
<comment type="subcellular location">
    <subcellularLocation>
        <location evidence="1">Cell membrane</location>
        <topology evidence="1">Multi-pass membrane protein</topology>
    </subcellularLocation>
</comment>
<evidence type="ECO:0000259" key="6">
    <source>
        <dbReference type="PROSITE" id="PS50850"/>
    </source>
</evidence>
<feature type="transmembrane region" description="Helical" evidence="5">
    <location>
        <begin position="172"/>
        <end position="189"/>
    </location>
</feature>
<dbReference type="GO" id="GO:0022857">
    <property type="term" value="F:transmembrane transporter activity"/>
    <property type="evidence" value="ECO:0007669"/>
    <property type="project" value="InterPro"/>
</dbReference>
<evidence type="ECO:0000256" key="4">
    <source>
        <dbReference type="ARBA" id="ARBA00023136"/>
    </source>
</evidence>
<feature type="transmembrane region" description="Helical" evidence="5">
    <location>
        <begin position="300"/>
        <end position="320"/>
    </location>
</feature>
<dbReference type="AlphaFoldDB" id="A0A917SSC1"/>
<protein>
    <submittedName>
        <fullName evidence="7">MFS transporter</fullName>
    </submittedName>
</protein>
<feature type="transmembrane region" description="Helical" evidence="5">
    <location>
        <begin position="357"/>
        <end position="378"/>
    </location>
</feature>
<dbReference type="EMBL" id="BMNA01000002">
    <property type="protein sequence ID" value="GGL92545.1"/>
    <property type="molecule type" value="Genomic_DNA"/>
</dbReference>
<feature type="transmembrane region" description="Helical" evidence="5">
    <location>
        <begin position="332"/>
        <end position="351"/>
    </location>
</feature>
<dbReference type="InterPro" id="IPR011701">
    <property type="entry name" value="MFS"/>
</dbReference>
<feature type="transmembrane region" description="Helical" evidence="5">
    <location>
        <begin position="139"/>
        <end position="166"/>
    </location>
</feature>
<keyword evidence="2 5" id="KW-0812">Transmembrane</keyword>
<dbReference type="PANTHER" id="PTHR42718">
    <property type="entry name" value="MAJOR FACILITATOR SUPERFAMILY MULTIDRUG TRANSPORTER MFSC"/>
    <property type="match status" value="1"/>
</dbReference>
<evidence type="ECO:0000313" key="8">
    <source>
        <dbReference type="Proteomes" id="UP000655208"/>
    </source>
</evidence>
<dbReference type="PROSITE" id="PS50850">
    <property type="entry name" value="MFS"/>
    <property type="match status" value="1"/>
</dbReference>
<accession>A0A917SSC1</accession>
<name>A0A917SSC1_9ACTN</name>
<reference evidence="7" key="2">
    <citation type="submission" date="2020-09" db="EMBL/GenBank/DDBJ databases">
        <authorList>
            <person name="Sun Q."/>
            <person name="Zhou Y."/>
        </authorList>
    </citation>
    <scope>NUCLEOTIDE SEQUENCE</scope>
    <source>
        <strain evidence="7">CGMCC 4.7308</strain>
    </source>
</reference>
<feature type="transmembrane region" description="Helical" evidence="5">
    <location>
        <begin position="81"/>
        <end position="100"/>
    </location>
</feature>
<evidence type="ECO:0000313" key="7">
    <source>
        <dbReference type="EMBL" id="GGL92545.1"/>
    </source>
</evidence>
<dbReference type="Gene3D" id="1.20.1720.10">
    <property type="entry name" value="Multidrug resistance protein D"/>
    <property type="match status" value="1"/>
</dbReference>
<feature type="domain" description="Major facilitator superfamily (MFS) profile" evidence="6">
    <location>
        <begin position="15"/>
        <end position="449"/>
    </location>
</feature>
<feature type="transmembrane region" description="Helical" evidence="5">
    <location>
        <begin position="233"/>
        <end position="252"/>
    </location>
</feature>
<sequence length="460" mass="47207">MTAPAAGAESFDRRLLPPMMLGAVLNPINTSIIAVALVPIAAAFDATAAHTAWLISALYLATSIGQPLVGRLVDLHGPRPLYLVGTALTGIAGVLGMLAPSLGVLVVARVVLGLGTCAGYPSAMYLIRSEARRTGRSSPAGVLTALSLSTQTVAVVGPALGGLLIALGGWRATFAVNVPLSLACLVLGARVLPRGAVLDAGGERERLDVPGVLLFAATLLALLLFLVDLRVARLWLAGLAVVAGAAFAVRELRCREPFVDVRVFAGNVPLLLTYLRAVAAATVSYSFVYGFTQWLEDGRGLSATAAGLVLLPTFGIGMLVTTLTGRRPEIRAKLLVGAVGQVVVCVLLLFVHPGAAVVFLVGIAALLGIPQGLTNLAIQNTLYHQADPARIGASAGLLRTFLYLGAMLASSAGGAAFGASADTHGLHELAVVMLAAASLFLMVTVADRSLRRVDRAAAGG</sequence>
<dbReference type="GO" id="GO:0005886">
    <property type="term" value="C:plasma membrane"/>
    <property type="evidence" value="ECO:0007669"/>
    <property type="project" value="UniProtKB-SubCell"/>
</dbReference>
<feature type="transmembrane region" description="Helical" evidence="5">
    <location>
        <begin position="106"/>
        <end position="127"/>
    </location>
</feature>
<dbReference type="PANTHER" id="PTHR42718:SF39">
    <property type="entry name" value="ACTINORHODIN TRANSPORTER-RELATED"/>
    <property type="match status" value="1"/>
</dbReference>
<dbReference type="Pfam" id="PF07690">
    <property type="entry name" value="MFS_1"/>
    <property type="match status" value="1"/>
</dbReference>
<feature type="transmembrane region" description="Helical" evidence="5">
    <location>
        <begin position="209"/>
        <end position="227"/>
    </location>
</feature>
<dbReference type="Gene3D" id="1.20.1250.20">
    <property type="entry name" value="MFS general substrate transporter like domains"/>
    <property type="match status" value="1"/>
</dbReference>
<gene>
    <name evidence="7" type="ORF">GCM10011594_10410</name>
</gene>
<comment type="caution">
    <text evidence="7">The sequence shown here is derived from an EMBL/GenBank/DDBJ whole genome shotgun (WGS) entry which is preliminary data.</text>
</comment>
<organism evidence="7 8">
    <name type="scientific">Nakamurella endophytica</name>
    <dbReference type="NCBI Taxonomy" id="1748367"/>
    <lineage>
        <taxon>Bacteria</taxon>
        <taxon>Bacillati</taxon>
        <taxon>Actinomycetota</taxon>
        <taxon>Actinomycetes</taxon>
        <taxon>Nakamurellales</taxon>
        <taxon>Nakamurellaceae</taxon>
        <taxon>Nakamurella</taxon>
    </lineage>
</organism>
<dbReference type="Proteomes" id="UP000655208">
    <property type="component" value="Unassembled WGS sequence"/>
</dbReference>
<keyword evidence="8" id="KW-1185">Reference proteome</keyword>
<feature type="transmembrane region" description="Helical" evidence="5">
    <location>
        <begin position="429"/>
        <end position="446"/>
    </location>
</feature>
<dbReference type="InterPro" id="IPR020846">
    <property type="entry name" value="MFS_dom"/>
</dbReference>
<keyword evidence="4 5" id="KW-0472">Membrane</keyword>
<proteinExistence type="predicted"/>
<reference evidence="7" key="1">
    <citation type="journal article" date="2014" name="Int. J. Syst. Evol. Microbiol.">
        <title>Complete genome sequence of Corynebacterium casei LMG S-19264T (=DSM 44701T), isolated from a smear-ripened cheese.</title>
        <authorList>
            <consortium name="US DOE Joint Genome Institute (JGI-PGF)"/>
            <person name="Walter F."/>
            <person name="Albersmeier A."/>
            <person name="Kalinowski J."/>
            <person name="Ruckert C."/>
        </authorList>
    </citation>
    <scope>NUCLEOTIDE SEQUENCE</scope>
    <source>
        <strain evidence="7">CGMCC 4.7308</strain>
    </source>
</reference>
<feature type="transmembrane region" description="Helical" evidence="5">
    <location>
        <begin position="398"/>
        <end position="417"/>
    </location>
</feature>